<evidence type="ECO:0000256" key="2">
    <source>
        <dbReference type="ARBA" id="ARBA00022490"/>
    </source>
</evidence>
<comment type="caution">
    <text evidence="10">The sequence shown here is derived from an EMBL/GenBank/DDBJ whole genome shotgun (WGS) entry which is preliminary data.</text>
</comment>
<evidence type="ECO:0000256" key="4">
    <source>
        <dbReference type="ARBA" id="ARBA00023212"/>
    </source>
</evidence>
<organism evidence="10 11">
    <name type="scientific">Vitis rotundifolia</name>
    <name type="common">Muscadine grape</name>
    <dbReference type="NCBI Taxonomy" id="103349"/>
    <lineage>
        <taxon>Eukaryota</taxon>
        <taxon>Viridiplantae</taxon>
        <taxon>Streptophyta</taxon>
        <taxon>Embryophyta</taxon>
        <taxon>Tracheophyta</taxon>
        <taxon>Spermatophyta</taxon>
        <taxon>Magnoliopsida</taxon>
        <taxon>eudicotyledons</taxon>
        <taxon>Gunneridae</taxon>
        <taxon>Pentapetalae</taxon>
        <taxon>rosids</taxon>
        <taxon>Vitales</taxon>
        <taxon>Vitaceae</taxon>
        <taxon>Viteae</taxon>
        <taxon>Vitis</taxon>
    </lineage>
</organism>
<dbReference type="InterPro" id="IPR041470">
    <property type="entry name" value="GCP_N"/>
</dbReference>
<dbReference type="GO" id="GO:0031122">
    <property type="term" value="P:cytoplasmic microtubule organization"/>
    <property type="evidence" value="ECO:0007669"/>
    <property type="project" value="TreeGrafter"/>
</dbReference>
<dbReference type="PANTHER" id="PTHR19302:SF33">
    <property type="entry name" value="GAMMA-TUBULIN COMPLEX COMPONENT 5"/>
    <property type="match status" value="1"/>
</dbReference>
<dbReference type="FunFam" id="1.20.120.1900:FF:000008">
    <property type="entry name" value="Gamma-tubulin complex component"/>
    <property type="match status" value="1"/>
</dbReference>
<dbReference type="InterPro" id="IPR042241">
    <property type="entry name" value="GCP_C_sf"/>
</dbReference>
<evidence type="ECO:0000256" key="5">
    <source>
        <dbReference type="RuleBase" id="RU363050"/>
    </source>
</evidence>
<gene>
    <name evidence="10" type="ORF">PVL29_023837</name>
</gene>
<evidence type="ECO:0000256" key="3">
    <source>
        <dbReference type="ARBA" id="ARBA00022701"/>
    </source>
</evidence>
<dbReference type="Gene3D" id="1.20.120.1900">
    <property type="entry name" value="Gamma-tubulin complex, C-terminal domain"/>
    <property type="match status" value="1"/>
</dbReference>
<dbReference type="EMBL" id="JARBHA010000018">
    <property type="protein sequence ID" value="KAJ9674527.1"/>
    <property type="molecule type" value="Genomic_DNA"/>
</dbReference>
<evidence type="ECO:0000259" key="8">
    <source>
        <dbReference type="Pfam" id="PF04130"/>
    </source>
</evidence>
<feature type="domain" description="Gamma tubulin complex component C-terminal" evidence="8">
    <location>
        <begin position="705"/>
        <end position="1020"/>
    </location>
</feature>
<keyword evidence="7" id="KW-0732">Signal</keyword>
<evidence type="ECO:0000259" key="9">
    <source>
        <dbReference type="Pfam" id="PF17681"/>
    </source>
</evidence>
<dbReference type="GO" id="GO:0005874">
    <property type="term" value="C:microtubule"/>
    <property type="evidence" value="ECO:0007669"/>
    <property type="project" value="UniProtKB-KW"/>
</dbReference>
<dbReference type="GO" id="GO:0007020">
    <property type="term" value="P:microtubule nucleation"/>
    <property type="evidence" value="ECO:0007669"/>
    <property type="project" value="InterPro"/>
</dbReference>
<dbReference type="GO" id="GO:0000922">
    <property type="term" value="C:spindle pole"/>
    <property type="evidence" value="ECO:0007669"/>
    <property type="project" value="InterPro"/>
</dbReference>
<sequence>MFFFFFIFSNLCQLIMQFPMHIATFMHSYMSSIFYWADVARTDASKSLIDKISSVLSDGIYFATPISSLRTNEVDLVRGVLQILQGFSSSLFYWDHAGQSFQAKSGIYVTHLSLKSLHVILNQFMYAATCLKMVEILINKVEKSVRQSPPTLKAFACSISTWLKRLRDVALKEETKISNSNIGTTPTLLGLTSDLSSLCSGAEYLLQVVHGAIPQVYFEPNSSVPAAEMATHILDHLYKKLNEVCHMQGGEEEAYQMLLFVFVGSLLPYIEGLDSWLYEGTLDDPCNEMFFYANKTISIDEAEFWEKSYLLRPLQSLDVELSAMIGTSSRLPSTNDKKEMAGRESISTSSSMKGKEQSSKDLKLCPLFVEDIAKPIISAGKSLQLIRHVPMMTSAPSGRKNVNEINGFGSSYDGNISSKIHRGQSIAGLTLSEIFCVSLVGLIGHGDHISKYFWLEDPCNSKIFSLFESHMDKQNLEKGNGESLPNLACSEKIWFKFLVETLLQKGEIDFGSKHKNANDFHDVKEETLAGGALDELLLRSSCPENPVITMCKLFLNKNRDAWSTLNLSRNFYLPPLNDDGLREAIFGEKIGLGSSAKGTDYAFAFKFAESEYLRSKDDTKLLEVLFPFPTLLPSFQEDLQMSELLPFQKNSTLSSRVLTWLQSVELKVVPLPVVIMQECLIVYIKKQVDYIGGHILSKLMNDWRLMDELGVLRAIYLLGSGDLLQHFLTVLFNKLDKGESWDDDFELNTILQESIRNSADGMLLTAPDSLVVSITKHHSLNGDEQHNTASLVSTPRRSRESFGIDGLDLLKFTYKVSWPLELIANTEAIKKYNQVMGFLLKVKRAKFVLDKARRWMWKGRGTATLNRKHHWLVEQKLLHFVDAFHQYVMDRVYHSAWRELCEGMAAAGSLDEVIEVHEAYLLSIQRQCFVVPDKLWALIASRINSILGLALDFYSIQQTLSSGGAVSAIKARCEMEVDRIEKQFDDCIAFLLRVLSFKLNVGHFPHLADLVTRINYNYFYMSDSGNLVTGTGSETVTSKLGKAFPV</sequence>
<keyword evidence="2 5" id="KW-0963">Cytoplasm</keyword>
<dbReference type="AlphaFoldDB" id="A0AA39D9W2"/>
<name>A0AA39D9W2_VITRO</name>
<dbReference type="GO" id="GO:0051011">
    <property type="term" value="F:microtubule minus-end binding"/>
    <property type="evidence" value="ECO:0007669"/>
    <property type="project" value="TreeGrafter"/>
</dbReference>
<comment type="similarity">
    <text evidence="1 5">Belongs to the TUBGCP family.</text>
</comment>
<feature type="domain" description="Gamma tubulin complex component protein N-terminal" evidence="9">
    <location>
        <begin position="77"/>
        <end position="397"/>
    </location>
</feature>
<accession>A0AA39D9W2</accession>
<feature type="region of interest" description="Disordered" evidence="6">
    <location>
        <begin position="329"/>
        <end position="357"/>
    </location>
</feature>
<evidence type="ECO:0000256" key="1">
    <source>
        <dbReference type="ARBA" id="ARBA00010337"/>
    </source>
</evidence>
<dbReference type="PANTHER" id="PTHR19302">
    <property type="entry name" value="GAMMA TUBULIN COMPLEX PROTEIN"/>
    <property type="match status" value="1"/>
</dbReference>
<evidence type="ECO:0000313" key="11">
    <source>
        <dbReference type="Proteomes" id="UP001168098"/>
    </source>
</evidence>
<dbReference type="InterPro" id="IPR040457">
    <property type="entry name" value="GCP_C"/>
</dbReference>
<dbReference type="InterPro" id="IPR007259">
    <property type="entry name" value="GCP"/>
</dbReference>
<evidence type="ECO:0000313" key="10">
    <source>
        <dbReference type="EMBL" id="KAJ9674527.1"/>
    </source>
</evidence>
<dbReference type="Pfam" id="PF17681">
    <property type="entry name" value="GCP_N_terminal"/>
    <property type="match status" value="1"/>
</dbReference>
<dbReference type="GO" id="GO:0051321">
    <property type="term" value="P:meiotic cell cycle"/>
    <property type="evidence" value="ECO:0007669"/>
    <property type="project" value="TreeGrafter"/>
</dbReference>
<proteinExistence type="inferred from homology"/>
<dbReference type="GO" id="GO:0000930">
    <property type="term" value="C:gamma-tubulin complex"/>
    <property type="evidence" value="ECO:0007669"/>
    <property type="project" value="TreeGrafter"/>
</dbReference>
<dbReference type="GO" id="GO:0051225">
    <property type="term" value="P:spindle assembly"/>
    <property type="evidence" value="ECO:0007669"/>
    <property type="project" value="TreeGrafter"/>
</dbReference>
<keyword evidence="11" id="KW-1185">Reference proteome</keyword>
<evidence type="ECO:0000256" key="7">
    <source>
        <dbReference type="SAM" id="SignalP"/>
    </source>
</evidence>
<feature type="chain" id="PRO_5041413408" description="Gamma-tubulin complex component" evidence="7">
    <location>
        <begin position="18"/>
        <end position="1046"/>
    </location>
</feature>
<feature type="signal peptide" evidence="7">
    <location>
        <begin position="1"/>
        <end position="17"/>
    </location>
</feature>
<evidence type="ECO:0000256" key="6">
    <source>
        <dbReference type="SAM" id="MobiDB-lite"/>
    </source>
</evidence>
<dbReference type="GO" id="GO:0000278">
    <property type="term" value="P:mitotic cell cycle"/>
    <property type="evidence" value="ECO:0007669"/>
    <property type="project" value="TreeGrafter"/>
</dbReference>
<dbReference type="Proteomes" id="UP001168098">
    <property type="component" value="Unassembled WGS sequence"/>
</dbReference>
<keyword evidence="4 5" id="KW-0206">Cytoskeleton</keyword>
<comment type="subcellular location">
    <subcellularLocation>
        <location evidence="5">Cytoplasm</location>
        <location evidence="5">Cytoskeleton</location>
        <location evidence="5">Microtubule organizing center</location>
    </subcellularLocation>
</comment>
<dbReference type="GO" id="GO:0043015">
    <property type="term" value="F:gamma-tubulin binding"/>
    <property type="evidence" value="ECO:0007669"/>
    <property type="project" value="InterPro"/>
</dbReference>
<comment type="function">
    <text evidence="5">Component of the gamma-tubulin ring complex (gTuRC) which mediates microtubule nucleation.</text>
</comment>
<dbReference type="Pfam" id="PF04130">
    <property type="entry name" value="GCP_C_terminal"/>
    <property type="match status" value="1"/>
</dbReference>
<keyword evidence="3 5" id="KW-0493">Microtubule</keyword>
<protein>
    <recommendedName>
        <fullName evidence="5">Gamma-tubulin complex component</fullName>
    </recommendedName>
</protein>
<reference evidence="10 11" key="1">
    <citation type="journal article" date="2023" name="BMC Biotechnol.">
        <title>Vitis rotundifolia cv Carlos genome sequencing.</title>
        <authorList>
            <person name="Huff M."/>
            <person name="Hulse-Kemp A."/>
            <person name="Scheffler B."/>
            <person name="Youngblood R."/>
            <person name="Simpson S."/>
            <person name="Babiker E."/>
            <person name="Staton M."/>
        </authorList>
    </citation>
    <scope>NUCLEOTIDE SEQUENCE [LARGE SCALE GENOMIC DNA]</scope>
    <source>
        <tissue evidence="10">Leaf</tissue>
    </source>
</reference>